<comment type="caution">
    <text evidence="1">The sequence shown here is derived from an EMBL/GenBank/DDBJ whole genome shotgun (WGS) entry which is preliminary data.</text>
</comment>
<organism evidence="1 2">
    <name type="scientific">Nitratidesulfovibrio oxamicus</name>
    <dbReference type="NCBI Taxonomy" id="32016"/>
    <lineage>
        <taxon>Bacteria</taxon>
        <taxon>Pseudomonadati</taxon>
        <taxon>Thermodesulfobacteriota</taxon>
        <taxon>Desulfovibrionia</taxon>
        <taxon>Desulfovibrionales</taxon>
        <taxon>Desulfovibrionaceae</taxon>
        <taxon>Nitratidesulfovibrio</taxon>
    </lineage>
</organism>
<reference evidence="1 2" key="1">
    <citation type="submission" date="2019-08" db="EMBL/GenBank/DDBJ databases">
        <authorList>
            <person name="Luo N."/>
        </authorList>
    </citation>
    <scope>NUCLEOTIDE SEQUENCE [LARGE SCALE GENOMIC DNA]</scope>
    <source>
        <strain evidence="1 2">NCIMB 9442</strain>
    </source>
</reference>
<dbReference type="Proteomes" id="UP001194469">
    <property type="component" value="Unassembled WGS sequence"/>
</dbReference>
<name>A0ABS0J3P6_9BACT</name>
<evidence type="ECO:0000313" key="1">
    <source>
        <dbReference type="EMBL" id="MBG3876586.1"/>
    </source>
</evidence>
<protein>
    <submittedName>
        <fullName evidence="1">Uncharacterized protein</fullName>
    </submittedName>
</protein>
<keyword evidence="2" id="KW-1185">Reference proteome</keyword>
<sequence>MGKVLQVRVWASTYRDEDVEKAWPLLVALVWPEPFVRPVAGQVLGPADRRGVLELVQALDDGLRFAGWDAPVRDALADRVPAIVALRDKLDAALAEWDARSANRITDELEEALDQAEKALVKAK</sequence>
<evidence type="ECO:0000313" key="2">
    <source>
        <dbReference type="Proteomes" id="UP001194469"/>
    </source>
</evidence>
<gene>
    <name evidence="1" type="ORF">FVW20_05995</name>
</gene>
<dbReference type="RefSeq" id="WP_196608717.1">
    <property type="nucleotide sequence ID" value="NZ_VRYY01000133.1"/>
</dbReference>
<proteinExistence type="predicted"/>
<accession>A0ABS0J3P6</accession>
<dbReference type="EMBL" id="VRYY01000133">
    <property type="protein sequence ID" value="MBG3876586.1"/>
    <property type="molecule type" value="Genomic_DNA"/>
</dbReference>